<keyword evidence="10 31" id="KW-0349">Heme</keyword>
<evidence type="ECO:0000256" key="24">
    <source>
        <dbReference type="ARBA" id="ARBA00036380"/>
    </source>
</evidence>
<keyword evidence="20" id="KW-0275">Fatty acid biosynthesis</keyword>
<keyword evidence="16 31" id="KW-0560">Oxidoreductase</keyword>
<organism evidence="33 34">
    <name type="scientific">Porites evermanni</name>
    <dbReference type="NCBI Taxonomy" id="104178"/>
    <lineage>
        <taxon>Eukaryota</taxon>
        <taxon>Metazoa</taxon>
        <taxon>Cnidaria</taxon>
        <taxon>Anthozoa</taxon>
        <taxon>Hexacorallia</taxon>
        <taxon>Scleractinia</taxon>
        <taxon>Fungiina</taxon>
        <taxon>Poritidae</taxon>
        <taxon>Porites</taxon>
    </lineage>
</organism>
<evidence type="ECO:0000256" key="13">
    <source>
        <dbReference type="ARBA" id="ARBA00022824"/>
    </source>
</evidence>
<evidence type="ECO:0000256" key="11">
    <source>
        <dbReference type="ARBA" id="ARBA00022692"/>
    </source>
</evidence>
<dbReference type="PRINTS" id="PR00463">
    <property type="entry name" value="EP450I"/>
</dbReference>
<keyword evidence="34" id="KW-1185">Reference proteome</keyword>
<evidence type="ECO:0000256" key="8">
    <source>
        <dbReference type="ARBA" id="ARBA00022516"/>
    </source>
</evidence>
<comment type="subcellular location">
    <subcellularLocation>
        <location evidence="3">Endoplasmic reticulum membrane</location>
        <topology evidence="3">Multi-pass membrane protein</topology>
    </subcellularLocation>
</comment>
<dbReference type="InterPro" id="IPR017972">
    <property type="entry name" value="Cyt_P450_CS"/>
</dbReference>
<evidence type="ECO:0000256" key="32">
    <source>
        <dbReference type="SAM" id="Phobius"/>
    </source>
</evidence>
<dbReference type="PRINTS" id="PR00385">
    <property type="entry name" value="P450"/>
</dbReference>
<dbReference type="InterPro" id="IPR001128">
    <property type="entry name" value="Cyt_P450"/>
</dbReference>
<accession>A0ABN8M981</accession>
<dbReference type="PANTHER" id="PTHR24302">
    <property type="entry name" value="CYTOCHROME P450 FAMILY 3"/>
    <property type="match status" value="1"/>
</dbReference>
<evidence type="ECO:0000256" key="23">
    <source>
        <dbReference type="ARBA" id="ARBA00033404"/>
    </source>
</evidence>
<keyword evidence="7" id="KW-0644">Prostaglandin metabolism</keyword>
<evidence type="ECO:0000256" key="10">
    <source>
        <dbReference type="ARBA" id="ARBA00022617"/>
    </source>
</evidence>
<dbReference type="PROSITE" id="PS00086">
    <property type="entry name" value="CYTOCHROME_P450"/>
    <property type="match status" value="1"/>
</dbReference>
<proteinExistence type="inferred from homology"/>
<evidence type="ECO:0000256" key="9">
    <source>
        <dbReference type="ARBA" id="ARBA00022585"/>
    </source>
</evidence>
<gene>
    <name evidence="33" type="ORF">PEVE_00028303</name>
</gene>
<comment type="catalytic activity">
    <reaction evidence="24">
        <text>(15S)-hydroperoxy-(5Z,8Z,11Z,13E)-eicosatetraenoate + AH2 = (15S)-hydroxy-(5Z,8Z,11Z,13E)-eicosatetraenoate + A + H2O</text>
        <dbReference type="Rhea" id="RHEA:48856"/>
        <dbReference type="ChEBI" id="CHEBI:13193"/>
        <dbReference type="ChEBI" id="CHEBI:15377"/>
        <dbReference type="ChEBI" id="CHEBI:17499"/>
        <dbReference type="ChEBI" id="CHEBI:57409"/>
        <dbReference type="ChEBI" id="CHEBI:57446"/>
    </reaction>
    <physiologicalReaction direction="left-to-right" evidence="24">
        <dbReference type="Rhea" id="RHEA:48857"/>
    </physiologicalReaction>
</comment>
<evidence type="ECO:0000256" key="26">
    <source>
        <dbReference type="ARBA" id="ARBA00036475"/>
    </source>
</evidence>
<keyword evidence="8" id="KW-0444">Lipid biosynthesis</keyword>
<evidence type="ECO:0000256" key="27">
    <source>
        <dbReference type="ARBA" id="ARBA00038872"/>
    </source>
</evidence>
<comment type="similarity">
    <text evidence="4 31">Belongs to the cytochrome P450 family.</text>
</comment>
<comment type="catalytic activity">
    <reaction evidence="26">
        <text>prostaglandin H2 = thromboxane A2</text>
        <dbReference type="Rhea" id="RHEA:17137"/>
        <dbReference type="ChEBI" id="CHEBI:57405"/>
        <dbReference type="ChEBI" id="CHEBI:57445"/>
        <dbReference type="EC" id="5.3.99.5"/>
    </reaction>
    <physiologicalReaction direction="left-to-right" evidence="26">
        <dbReference type="Rhea" id="RHEA:17138"/>
    </physiologicalReaction>
</comment>
<dbReference type="EMBL" id="CALNXI010000392">
    <property type="protein sequence ID" value="CAH3026171.1"/>
    <property type="molecule type" value="Genomic_DNA"/>
</dbReference>
<comment type="catalytic activity">
    <reaction evidence="1">
        <text>(15S)-hydroperoxy-(5Z,8Z,11Z,13E)-eicosatetraenoate = 15-oxo-(5Z,8Z,11Z,13E)-eicosatetraenoate + H2O</text>
        <dbReference type="Rhea" id="RHEA:48636"/>
        <dbReference type="ChEBI" id="CHEBI:15377"/>
        <dbReference type="ChEBI" id="CHEBI:57410"/>
        <dbReference type="ChEBI" id="CHEBI:57446"/>
    </reaction>
    <physiologicalReaction direction="left-to-right" evidence="1">
        <dbReference type="Rhea" id="RHEA:48637"/>
    </physiologicalReaction>
</comment>
<evidence type="ECO:0000256" key="1">
    <source>
        <dbReference type="ARBA" id="ARBA00001143"/>
    </source>
</evidence>
<evidence type="ECO:0000256" key="28">
    <source>
        <dbReference type="ARBA" id="ARBA00040834"/>
    </source>
</evidence>
<dbReference type="Pfam" id="PF00067">
    <property type="entry name" value="p450"/>
    <property type="match status" value="1"/>
</dbReference>
<evidence type="ECO:0000256" key="4">
    <source>
        <dbReference type="ARBA" id="ARBA00010617"/>
    </source>
</evidence>
<keyword evidence="15 32" id="KW-1133">Transmembrane helix</keyword>
<evidence type="ECO:0000256" key="5">
    <source>
        <dbReference type="ARBA" id="ARBA00011245"/>
    </source>
</evidence>
<keyword evidence="18" id="KW-0443">Lipid metabolism</keyword>
<evidence type="ECO:0000256" key="19">
    <source>
        <dbReference type="ARBA" id="ARBA00023136"/>
    </source>
</evidence>
<evidence type="ECO:0000256" key="14">
    <source>
        <dbReference type="ARBA" id="ARBA00022832"/>
    </source>
</evidence>
<evidence type="ECO:0000313" key="34">
    <source>
        <dbReference type="Proteomes" id="UP001159427"/>
    </source>
</evidence>
<name>A0ABN8M981_9CNID</name>
<comment type="caution">
    <text evidence="33">The sequence shown here is derived from an EMBL/GenBank/DDBJ whole genome shotgun (WGS) entry which is preliminary data.</text>
</comment>
<feature type="transmembrane region" description="Helical" evidence="32">
    <location>
        <begin position="12"/>
        <end position="30"/>
    </location>
</feature>
<evidence type="ECO:0000256" key="16">
    <source>
        <dbReference type="ARBA" id="ARBA00023002"/>
    </source>
</evidence>
<evidence type="ECO:0000256" key="7">
    <source>
        <dbReference type="ARBA" id="ARBA00022501"/>
    </source>
</evidence>
<dbReference type="EC" id="4.2.1.152" evidence="6"/>
<keyword evidence="22" id="KW-0456">Lyase</keyword>
<keyword evidence="13" id="KW-0256">Endoplasmic reticulum</keyword>
<dbReference type="InterPro" id="IPR036396">
    <property type="entry name" value="Cyt_P450_sf"/>
</dbReference>
<evidence type="ECO:0000256" key="22">
    <source>
        <dbReference type="ARBA" id="ARBA00023239"/>
    </source>
</evidence>
<protein>
    <recommendedName>
        <fullName evidence="28">Thromboxane-A synthase</fullName>
        <ecNumber evidence="6">4.2.1.152</ecNumber>
        <ecNumber evidence="27">5.3.99.5</ecNumber>
    </recommendedName>
    <alternativeName>
        <fullName evidence="29">Cytochrome P450 5A1</fullName>
    </alternativeName>
    <alternativeName>
        <fullName evidence="23">Hydroperoxy icosatetraenoate dehydratase</fullName>
    </alternativeName>
</protein>
<evidence type="ECO:0000313" key="33">
    <source>
        <dbReference type="EMBL" id="CAH3026171.1"/>
    </source>
</evidence>
<evidence type="ECO:0000256" key="12">
    <source>
        <dbReference type="ARBA" id="ARBA00022723"/>
    </source>
</evidence>
<evidence type="ECO:0000256" key="6">
    <source>
        <dbReference type="ARBA" id="ARBA00013084"/>
    </source>
</evidence>
<dbReference type="Proteomes" id="UP001159427">
    <property type="component" value="Unassembled WGS sequence"/>
</dbReference>
<keyword evidence="31" id="KW-0503">Monooxygenase</keyword>
<keyword evidence="19 32" id="KW-0472">Membrane</keyword>
<keyword evidence="21" id="KW-0413">Isomerase</keyword>
<keyword evidence="14" id="KW-0276">Fatty acid metabolism</keyword>
<dbReference type="CDD" id="cd11055">
    <property type="entry name" value="CYP3A-like"/>
    <property type="match status" value="1"/>
</dbReference>
<evidence type="ECO:0000256" key="15">
    <source>
        <dbReference type="ARBA" id="ARBA00022989"/>
    </source>
</evidence>
<dbReference type="SUPFAM" id="SSF48264">
    <property type="entry name" value="Cytochrome P450"/>
    <property type="match status" value="1"/>
</dbReference>
<dbReference type="InterPro" id="IPR050705">
    <property type="entry name" value="Cytochrome_P450_3A"/>
</dbReference>
<dbReference type="Gene3D" id="1.10.630.10">
    <property type="entry name" value="Cytochrome P450"/>
    <property type="match status" value="1"/>
</dbReference>
<evidence type="ECO:0000256" key="3">
    <source>
        <dbReference type="ARBA" id="ARBA00004477"/>
    </source>
</evidence>
<evidence type="ECO:0000256" key="25">
    <source>
        <dbReference type="ARBA" id="ARBA00036424"/>
    </source>
</evidence>
<evidence type="ECO:0000256" key="2">
    <source>
        <dbReference type="ARBA" id="ARBA00001719"/>
    </source>
</evidence>
<evidence type="ECO:0000256" key="30">
    <source>
        <dbReference type="ARBA" id="ARBA00054825"/>
    </source>
</evidence>
<evidence type="ECO:0000256" key="17">
    <source>
        <dbReference type="ARBA" id="ARBA00023004"/>
    </source>
</evidence>
<sequence length="505" mass="57595">MLAHVVEVLPSLPFWLSVLIITLWLIYWMGVSSYSLISHVALPGPKPWPYVGNLLDAFKYGGLHNTFLEYDKKYGKVYKMYLGRDPIIVVTDLEMLKRILVKDFDKFRNRPEFIAGNPPLNKGLFGARDDAWKRARSILNPTFSASKLKEIVPIIEEAVEVLVSKMKTFAHEEKSVEVTKPFGEFSLDCILSAGFGLKTDMQTNPDPVLVEKALTVFYVPVYIRALTMFPFFRLVRKIFQLNPIQHVPFFANLAKEVIDLRRSGSCSRRDLVQLMLETDEVTGKKITPLTDEEIIGQCIVFFVAGSETTGATLAFVAYYLAHHTDVQEKLLKEIDNAVKSRDGAVSTYEFVQSLEYLERVLSEVLRLATVGYVNVRECMKTCVIEGVEFPAGVSLYIPAHVIHRNPEYWPEPEKFDPDRFHPEEVKKRPAFSYLPFGLGPKQCIGMRMAELELKIALVEILQKIKFEKRVDTTEKLEFRAATILQPRDGVYVKVVARSQNKNIDT</sequence>
<comment type="catalytic activity">
    <reaction evidence="25">
        <text>prostaglandin H2 = (12S)-hydroxy-(5Z,8E,10E)-heptadecatrienoate + malonaldehyde</text>
        <dbReference type="Rhea" id="RHEA:48644"/>
        <dbReference type="ChEBI" id="CHEBI:57405"/>
        <dbReference type="ChEBI" id="CHEBI:90694"/>
        <dbReference type="ChEBI" id="CHEBI:566274"/>
    </reaction>
</comment>
<dbReference type="PANTHER" id="PTHR24302:SF47">
    <property type="entry name" value="CYTOCHROME P450"/>
    <property type="match status" value="1"/>
</dbReference>
<comment type="function">
    <text evidence="30">Catalyzes the conversion of prostaglandin H2 (PGH2) to thromboxane A2 (TXA2), a potent inducer of blood vessel constriction and platelet aggregation. Also cleaves PGH2 to 12-hydroxy-heptadecatrienoicacid (12-HHT) and malondialdehyde, which is known to act as a mediator of DNA damage. 12-HHT and malondialdehyde are formed stoichiometrically in the same amounts as TXA2. Additionally, displays dehydratase activity, toward (15S)-hydroperoxy-(5Z,8Z,11Z,13E)-eicosatetraenoate (15(S)-HPETE) producing 15-KETE and 15-HETE.</text>
</comment>
<reference evidence="33 34" key="1">
    <citation type="submission" date="2022-05" db="EMBL/GenBank/DDBJ databases">
        <authorList>
            <consortium name="Genoscope - CEA"/>
            <person name="William W."/>
        </authorList>
    </citation>
    <scope>NUCLEOTIDE SEQUENCE [LARGE SCALE GENOMIC DNA]</scope>
</reference>
<comment type="subunit">
    <text evidence="5">Monomer.</text>
</comment>
<evidence type="ECO:0000256" key="20">
    <source>
        <dbReference type="ARBA" id="ARBA00023160"/>
    </source>
</evidence>
<evidence type="ECO:0000256" key="21">
    <source>
        <dbReference type="ARBA" id="ARBA00023235"/>
    </source>
</evidence>
<keyword evidence="17 31" id="KW-0408">Iron</keyword>
<dbReference type="InterPro" id="IPR002401">
    <property type="entry name" value="Cyt_P450_E_grp-I"/>
</dbReference>
<keyword evidence="9" id="KW-0643">Prostaglandin biosynthesis</keyword>
<evidence type="ECO:0000256" key="18">
    <source>
        <dbReference type="ARBA" id="ARBA00023098"/>
    </source>
</evidence>
<comment type="catalytic activity">
    <reaction evidence="2">
        <text>a hydroperoxyeicosatetraenoate = an oxoeicosatetraenoate + H2O</text>
        <dbReference type="Rhea" id="RHEA:55556"/>
        <dbReference type="ChEBI" id="CHEBI:15377"/>
        <dbReference type="ChEBI" id="CHEBI:59720"/>
        <dbReference type="ChEBI" id="CHEBI:131859"/>
        <dbReference type="EC" id="4.2.1.152"/>
    </reaction>
    <physiologicalReaction direction="left-to-right" evidence="2">
        <dbReference type="Rhea" id="RHEA:55557"/>
    </physiologicalReaction>
</comment>
<evidence type="ECO:0000256" key="31">
    <source>
        <dbReference type="RuleBase" id="RU000461"/>
    </source>
</evidence>
<evidence type="ECO:0000256" key="29">
    <source>
        <dbReference type="ARBA" id="ARBA00042726"/>
    </source>
</evidence>
<keyword evidence="12 31" id="KW-0479">Metal-binding</keyword>
<dbReference type="EC" id="5.3.99.5" evidence="27"/>
<keyword evidence="11 32" id="KW-0812">Transmembrane</keyword>